<evidence type="ECO:0000313" key="1">
    <source>
        <dbReference type="EMBL" id="RXM32724.1"/>
    </source>
</evidence>
<protein>
    <submittedName>
        <fullName evidence="1">Zinc finger protein 862</fullName>
    </submittedName>
</protein>
<evidence type="ECO:0000313" key="2">
    <source>
        <dbReference type="Proteomes" id="UP000289886"/>
    </source>
</evidence>
<accession>A0A444UC22</accession>
<keyword evidence="2" id="KW-1185">Reference proteome</keyword>
<dbReference type="EMBL" id="SCEB01214859">
    <property type="protein sequence ID" value="RXM32724.1"/>
    <property type="molecule type" value="Genomic_DNA"/>
</dbReference>
<sequence length="218" mass="24121">MQSFKHYMSLDRVAFLAALQGMYWLTTTKFASLLDMMQGLGLSYLSHLNKGGNANYTSEKITWEMVKVLSDVPRHHILHTLHSSPYFSILVDEMTDVAEAKQLIIFGCYLTDCNEVKTSILGIRDILIGTADTITQAIKVFLTDMDVDIRKMARFGSDGASVMVGQINGVAAQLRAANSKLVSVHCIAHRLALAGAQAATGIPYLLKFKDLLGQLYRF</sequence>
<comment type="caution">
    <text evidence="1">The sequence shown here is derived from an EMBL/GenBank/DDBJ whole genome shotgun (WGS) entry which is preliminary data.</text>
</comment>
<gene>
    <name evidence="1" type="ORF">EOD39_15773</name>
</gene>
<dbReference type="PANTHER" id="PTHR46880">
    <property type="entry name" value="RAS-ASSOCIATING DOMAIN-CONTAINING PROTEIN"/>
    <property type="match status" value="1"/>
</dbReference>
<dbReference type="AlphaFoldDB" id="A0A444UC22"/>
<dbReference type="PANTHER" id="PTHR46880:SF5">
    <property type="entry name" value="DUF4371 DOMAIN-CONTAINING PROTEIN"/>
    <property type="match status" value="1"/>
</dbReference>
<organism evidence="1 2">
    <name type="scientific">Acipenser ruthenus</name>
    <name type="common">Sterlet sturgeon</name>
    <dbReference type="NCBI Taxonomy" id="7906"/>
    <lineage>
        <taxon>Eukaryota</taxon>
        <taxon>Metazoa</taxon>
        <taxon>Chordata</taxon>
        <taxon>Craniata</taxon>
        <taxon>Vertebrata</taxon>
        <taxon>Euteleostomi</taxon>
        <taxon>Actinopterygii</taxon>
        <taxon>Chondrostei</taxon>
        <taxon>Acipenseriformes</taxon>
        <taxon>Acipenseridae</taxon>
        <taxon>Acipenser</taxon>
    </lineage>
</organism>
<reference evidence="1 2" key="1">
    <citation type="submission" date="2019-01" db="EMBL/GenBank/DDBJ databases">
        <title>Draft Genome and Complete Hox-Cluster Characterization of the Sterlet Sturgeon (Acipenser ruthenus).</title>
        <authorList>
            <person name="Wei Q."/>
        </authorList>
    </citation>
    <scope>NUCLEOTIDE SEQUENCE [LARGE SCALE GENOMIC DNA]</scope>
    <source>
        <strain evidence="1">WHYD16114868_AA</strain>
        <tissue evidence="1">Blood</tissue>
    </source>
</reference>
<proteinExistence type="predicted"/>
<name>A0A444UC22_ACIRT</name>
<dbReference type="Proteomes" id="UP000289886">
    <property type="component" value="Unassembled WGS sequence"/>
</dbReference>